<evidence type="ECO:0000256" key="6">
    <source>
        <dbReference type="ARBA" id="ARBA00023284"/>
    </source>
</evidence>
<evidence type="ECO:0000313" key="12">
    <source>
        <dbReference type="Proteomes" id="UP000287330"/>
    </source>
</evidence>
<gene>
    <name evidence="11" type="ORF">CWE25_12400</name>
</gene>
<keyword evidence="4 7" id="KW-0574">Periplasm</keyword>
<comment type="similarity">
    <text evidence="2">Belongs to the thioredoxin family. DsbA subfamily.</text>
</comment>
<keyword evidence="6" id="KW-0676">Redox-active center</keyword>
<dbReference type="Gene3D" id="3.40.30.10">
    <property type="entry name" value="Glutaredoxin"/>
    <property type="match status" value="1"/>
</dbReference>
<evidence type="ECO:0000256" key="1">
    <source>
        <dbReference type="ARBA" id="ARBA00004418"/>
    </source>
</evidence>
<evidence type="ECO:0000313" key="11">
    <source>
        <dbReference type="EMBL" id="RUO50511.1"/>
    </source>
</evidence>
<dbReference type="InterPro" id="IPR023205">
    <property type="entry name" value="DsbA/DsbL"/>
</dbReference>
<dbReference type="PIRSF" id="PIRSF001488">
    <property type="entry name" value="Tdi_protein"/>
    <property type="match status" value="1"/>
</dbReference>
<protein>
    <recommendedName>
        <fullName evidence="7">Thiol:disulfide interchange protein</fullName>
    </recommendedName>
</protein>
<dbReference type="PANTHER" id="PTHR35891:SF2">
    <property type="entry name" value="THIOL:DISULFIDE INTERCHANGE PROTEIN DSBA"/>
    <property type="match status" value="1"/>
</dbReference>
<dbReference type="GO" id="GO:0042597">
    <property type="term" value="C:periplasmic space"/>
    <property type="evidence" value="ECO:0007669"/>
    <property type="project" value="UniProtKB-SubCell"/>
</dbReference>
<comment type="subcellular location">
    <subcellularLocation>
        <location evidence="1 7">Periplasm</location>
    </subcellularLocation>
</comment>
<dbReference type="GO" id="GO:0016853">
    <property type="term" value="F:isomerase activity"/>
    <property type="evidence" value="ECO:0007669"/>
    <property type="project" value="UniProtKB-KW"/>
</dbReference>
<evidence type="ECO:0000256" key="2">
    <source>
        <dbReference type="ARBA" id="ARBA00005791"/>
    </source>
</evidence>
<feature type="disulfide bond" description="Redox-active" evidence="8">
    <location>
        <begin position="51"/>
        <end position="54"/>
    </location>
</feature>
<proteinExistence type="inferred from homology"/>
<comment type="caution">
    <text evidence="11">The sequence shown here is derived from an EMBL/GenBank/DDBJ whole genome shotgun (WGS) entry which is preliminary data.</text>
</comment>
<evidence type="ECO:0000256" key="8">
    <source>
        <dbReference type="PIRSR" id="PIRSR001488-1"/>
    </source>
</evidence>
<feature type="domain" description="Thioredoxin" evidence="10">
    <location>
        <begin position="11"/>
        <end position="200"/>
    </location>
</feature>
<evidence type="ECO:0000256" key="4">
    <source>
        <dbReference type="ARBA" id="ARBA00022764"/>
    </source>
</evidence>
<dbReference type="Pfam" id="PF01323">
    <property type="entry name" value="DSBA"/>
    <property type="match status" value="1"/>
</dbReference>
<accession>A0A432XPF7</accession>
<sequence>MKNWLLGLASALLMVTGMVQAQEFEEGTHYEVISDTTTGDAQILEFFSFYCVHCYRFEPIAERLKKEYPDAFEKMHVSFLSPKDDVGETMTKAFVVAQKLDVEDKIVPAIFDYNFAQRNMLTSEDDIRNVFILNGVAGDEFDKAMSSFAVRAAASKMDRTATDMDVRATPTFIVNGKYKMLPQGFRDSDDFAADFSKLAGFLLNKS</sequence>
<dbReference type="InterPro" id="IPR036249">
    <property type="entry name" value="Thioredoxin-like_sf"/>
</dbReference>
<dbReference type="InterPro" id="IPR001853">
    <property type="entry name" value="DSBA-like_thioredoxin_dom"/>
</dbReference>
<evidence type="ECO:0000259" key="10">
    <source>
        <dbReference type="PROSITE" id="PS51352"/>
    </source>
</evidence>
<organism evidence="11 12">
    <name type="scientific">Idiomarina fontislapidosi</name>
    <dbReference type="NCBI Taxonomy" id="263723"/>
    <lineage>
        <taxon>Bacteria</taxon>
        <taxon>Pseudomonadati</taxon>
        <taxon>Pseudomonadota</taxon>
        <taxon>Gammaproteobacteria</taxon>
        <taxon>Alteromonadales</taxon>
        <taxon>Idiomarinaceae</taxon>
        <taxon>Idiomarina</taxon>
    </lineage>
</organism>
<dbReference type="CDD" id="cd03019">
    <property type="entry name" value="DsbA_DsbA"/>
    <property type="match status" value="1"/>
</dbReference>
<reference evidence="12" key="1">
    <citation type="journal article" date="2018" name="Front. Microbiol.">
        <title>Genome-Based Analysis Reveals the Taxonomy and Diversity of the Family Idiomarinaceae.</title>
        <authorList>
            <person name="Liu Y."/>
            <person name="Lai Q."/>
            <person name="Shao Z."/>
        </authorList>
    </citation>
    <scope>NUCLEOTIDE SEQUENCE [LARGE SCALE GENOMIC DNA]</scope>
    <source>
        <strain evidence="12">F23</strain>
    </source>
</reference>
<dbReference type="PROSITE" id="PS51352">
    <property type="entry name" value="THIOREDOXIN_2"/>
    <property type="match status" value="1"/>
</dbReference>
<dbReference type="Proteomes" id="UP000287330">
    <property type="component" value="Unassembled WGS sequence"/>
</dbReference>
<evidence type="ECO:0000256" key="9">
    <source>
        <dbReference type="SAM" id="SignalP"/>
    </source>
</evidence>
<dbReference type="EMBL" id="PIPV01000014">
    <property type="protein sequence ID" value="RUO50511.1"/>
    <property type="molecule type" value="Genomic_DNA"/>
</dbReference>
<dbReference type="AlphaFoldDB" id="A0A432XPF7"/>
<keyword evidence="11" id="KW-0413">Isomerase</keyword>
<dbReference type="GO" id="GO:0016491">
    <property type="term" value="F:oxidoreductase activity"/>
    <property type="evidence" value="ECO:0007669"/>
    <property type="project" value="InterPro"/>
</dbReference>
<dbReference type="RefSeq" id="WP_110576194.1">
    <property type="nucleotide sequence ID" value="NZ_PIPV01000014.1"/>
</dbReference>
<dbReference type="OrthoDB" id="9784896at2"/>
<evidence type="ECO:0000256" key="5">
    <source>
        <dbReference type="ARBA" id="ARBA00023157"/>
    </source>
</evidence>
<dbReference type="InterPro" id="IPR050824">
    <property type="entry name" value="Thiol_disulfide_DsbA"/>
</dbReference>
<name>A0A432XPF7_9GAMM</name>
<feature type="signal peptide" evidence="9">
    <location>
        <begin position="1"/>
        <end position="21"/>
    </location>
</feature>
<keyword evidence="3 9" id="KW-0732">Signal</keyword>
<keyword evidence="12" id="KW-1185">Reference proteome</keyword>
<dbReference type="PANTHER" id="PTHR35891">
    <property type="entry name" value="THIOL:DISULFIDE INTERCHANGE PROTEIN DSBA"/>
    <property type="match status" value="1"/>
</dbReference>
<dbReference type="SUPFAM" id="SSF52833">
    <property type="entry name" value="Thioredoxin-like"/>
    <property type="match status" value="1"/>
</dbReference>
<keyword evidence="5 7" id="KW-1015">Disulfide bond</keyword>
<evidence type="ECO:0000256" key="3">
    <source>
        <dbReference type="ARBA" id="ARBA00022729"/>
    </source>
</evidence>
<dbReference type="InterPro" id="IPR013766">
    <property type="entry name" value="Thioredoxin_domain"/>
</dbReference>
<feature type="chain" id="PRO_5019149082" description="Thiol:disulfide interchange protein" evidence="9">
    <location>
        <begin position="22"/>
        <end position="206"/>
    </location>
</feature>
<evidence type="ECO:0000256" key="7">
    <source>
        <dbReference type="PIRNR" id="PIRNR001488"/>
    </source>
</evidence>